<name>A0A521DYV5_9ACTN</name>
<sequence length="812" mass="88569">MTGMHEHRYAKAGPRLDETRGGGWLNGIDHLEVDAGHPPDVPAQRTLLVRCLLPVPADLGSADLEVQGGVRADPAVNPVRVQWAVVASGLAAARDTGLVTAQDAEAFCALPDPETLLVVRTSSSGDFSGYRLVVVEPDRYEFDPRLAAADFGFKVDCPTDFDCPVPAPCPPERLPEPTIDYLNRDFTGLRQLLLDRLSLVLPRWADRNVADLGVTLVELFAYLGDHLAYAQDAVSAEAYLGTARRRVSVARHARLLDYRMHNGAASRTWLVVEADEAADGTTLVRGTEVHAADGSVVFHTLHDLTVRASRSAIDFYTWGEPDSCLPRGATRATLRGTCSELDLHAGDVLLLEEVLDGDGAAAGADRSHRWAVRLVADPRDRRDPLTGADLVDVAWRAEDELPFPLCLRLFPRGRCEEPLGASVARGNVVLVEHGRLVGPEPLVPEQVPDRGDYRPTVDQPGLAHAVPYDHDRARAAPAVDALLARPEEAVPQVVRLSDGRDDWTVRPDLLGSDRFEPEFVVEMEDDGRAHLRFGDDVLGRRPLSGDSFRVSYRVGGGRAGNVGPDVLTVLATQVPGLWVRNPLPAQGGEDPEPVEQVRQWAPQAFRVQQRAVTDADYGTVAGRHPQVQRAAATRRWTGSWYTEFVTVDRRRGDPVDPGFRSELAAFLEPFRMAGLDVAVDAPVAVSLDIVLTVCVVEGHFRAGVRRALVDRFSAGDLPGGGRGFFHPDNFTFGQPVFLSEVVAAVMSVDGVRWVETEEGPGSPNRFRRWGRPAAGERTSGRISMDRLEIARCDSDPNEPENGRIEFVMVGGL</sequence>
<protein>
    <submittedName>
        <fullName evidence="1">Putative baseplate assembly protein</fullName>
    </submittedName>
</protein>
<dbReference type="Proteomes" id="UP000317484">
    <property type="component" value="Unassembled WGS sequence"/>
</dbReference>
<evidence type="ECO:0000313" key="2">
    <source>
        <dbReference type="Proteomes" id="UP000317484"/>
    </source>
</evidence>
<gene>
    <name evidence="1" type="ORF">SAMN06273567_10422</name>
</gene>
<proteinExistence type="predicted"/>
<organism evidence="1 2">
    <name type="scientific">Geodermatophilus aquaeductus</name>
    <dbReference type="NCBI Taxonomy" id="1564161"/>
    <lineage>
        <taxon>Bacteria</taxon>
        <taxon>Bacillati</taxon>
        <taxon>Actinomycetota</taxon>
        <taxon>Actinomycetes</taxon>
        <taxon>Geodermatophilales</taxon>
        <taxon>Geodermatophilaceae</taxon>
        <taxon>Geodermatophilus</taxon>
    </lineage>
</organism>
<accession>A0A521DYV5</accession>
<keyword evidence="2" id="KW-1185">Reference proteome</keyword>
<dbReference type="AlphaFoldDB" id="A0A521DYV5"/>
<reference evidence="1 2" key="1">
    <citation type="submission" date="2017-05" db="EMBL/GenBank/DDBJ databases">
        <authorList>
            <person name="Varghese N."/>
            <person name="Submissions S."/>
        </authorList>
    </citation>
    <scope>NUCLEOTIDE SEQUENCE [LARGE SCALE GENOMIC DNA]</scope>
    <source>
        <strain evidence="1 2">DSM 46834</strain>
    </source>
</reference>
<dbReference type="InterPro" id="IPR011749">
    <property type="entry name" value="CHP02243"/>
</dbReference>
<evidence type="ECO:0000313" key="1">
    <source>
        <dbReference type="EMBL" id="SMO76815.1"/>
    </source>
</evidence>
<dbReference type="EMBL" id="FXTJ01000004">
    <property type="protein sequence ID" value="SMO76815.1"/>
    <property type="molecule type" value="Genomic_DNA"/>
</dbReference>
<dbReference type="NCBIfam" id="TIGR02243">
    <property type="entry name" value="putative baseplate assembly protein"/>
    <property type="match status" value="1"/>
</dbReference>